<proteinExistence type="predicted"/>
<evidence type="ECO:0000313" key="4">
    <source>
        <dbReference type="EMBL" id="MBX10212.1"/>
    </source>
</evidence>
<evidence type="ECO:0000313" key="3">
    <source>
        <dbReference type="EMBL" id="MBX10209.1"/>
    </source>
</evidence>
<dbReference type="AlphaFoldDB" id="A0A2P2KWW0"/>
<reference evidence="4" key="1">
    <citation type="submission" date="2018-02" db="EMBL/GenBank/DDBJ databases">
        <title>Rhizophora mucronata_Transcriptome.</title>
        <authorList>
            <person name="Meera S.P."/>
            <person name="Sreeshan A."/>
            <person name="Augustine A."/>
        </authorList>
    </citation>
    <scope>NUCLEOTIDE SEQUENCE</scope>
    <source>
        <tissue evidence="4">Leaf</tissue>
    </source>
</reference>
<accession>A0A2P2KWW0</accession>
<organism evidence="4">
    <name type="scientific">Rhizophora mucronata</name>
    <name type="common">Asiatic mangrove</name>
    <dbReference type="NCBI Taxonomy" id="61149"/>
    <lineage>
        <taxon>Eukaryota</taxon>
        <taxon>Viridiplantae</taxon>
        <taxon>Streptophyta</taxon>
        <taxon>Embryophyta</taxon>
        <taxon>Tracheophyta</taxon>
        <taxon>Spermatophyta</taxon>
        <taxon>Magnoliopsida</taxon>
        <taxon>eudicotyledons</taxon>
        <taxon>Gunneridae</taxon>
        <taxon>Pentapetalae</taxon>
        <taxon>rosids</taxon>
        <taxon>fabids</taxon>
        <taxon>Malpighiales</taxon>
        <taxon>Rhizophoraceae</taxon>
        <taxon>Rhizophora</taxon>
    </lineage>
</organism>
<dbReference type="EMBL" id="GGEC01029727">
    <property type="protein sequence ID" value="MBX10211.1"/>
    <property type="molecule type" value="Transcribed_RNA"/>
</dbReference>
<evidence type="ECO:0000313" key="2">
    <source>
        <dbReference type="EMBL" id="MBX10208.1"/>
    </source>
</evidence>
<evidence type="ECO:0000313" key="5">
    <source>
        <dbReference type="EMBL" id="MBX10213.1"/>
    </source>
</evidence>
<feature type="signal peptide" evidence="1">
    <location>
        <begin position="1"/>
        <end position="24"/>
    </location>
</feature>
<protein>
    <submittedName>
        <fullName evidence="3">Uncharacterized protein LOC101300415</fullName>
    </submittedName>
    <submittedName>
        <fullName evidence="5">Uncharacterized protein LOC107629607 isoform X1</fullName>
    </submittedName>
    <submittedName>
        <fullName evidence="6">Uncharacterized protein LOC8265348 isoform X2</fullName>
    </submittedName>
    <submittedName>
        <fullName evidence="2">Uncharacterized protein MANES_04G077900</fullName>
    </submittedName>
</protein>
<name>A0A2P2KWW0_RHIMU</name>
<dbReference type="EMBL" id="GGEC01029725">
    <property type="protein sequence ID" value="MBX10209.1"/>
    <property type="molecule type" value="Transcribed_RNA"/>
</dbReference>
<dbReference type="EMBL" id="GGEC01029731">
    <property type="protein sequence ID" value="MBX10215.1"/>
    <property type="molecule type" value="Transcribed_RNA"/>
</dbReference>
<dbReference type="EMBL" id="GGEC01029729">
    <property type="protein sequence ID" value="MBX10213.1"/>
    <property type="molecule type" value="Transcribed_RNA"/>
</dbReference>
<dbReference type="EMBL" id="GGEC01029726">
    <property type="protein sequence ID" value="MBX10210.1"/>
    <property type="molecule type" value="Transcribed_RNA"/>
</dbReference>
<evidence type="ECO:0000256" key="1">
    <source>
        <dbReference type="SAM" id="SignalP"/>
    </source>
</evidence>
<evidence type="ECO:0000313" key="6">
    <source>
        <dbReference type="EMBL" id="MBX10215.1"/>
    </source>
</evidence>
<feature type="chain" id="PRO_5015085038" evidence="1">
    <location>
        <begin position="25"/>
        <end position="98"/>
    </location>
</feature>
<keyword evidence="1" id="KW-0732">Signal</keyword>
<dbReference type="EMBL" id="GGEC01029728">
    <property type="protein sequence ID" value="MBX10212.1"/>
    <property type="molecule type" value="Transcribed_RNA"/>
</dbReference>
<dbReference type="EMBL" id="GGEC01029724">
    <property type="protein sequence ID" value="MBX10208.1"/>
    <property type="molecule type" value="Transcribed_RNA"/>
</dbReference>
<sequence length="98" mass="11178">MLLTLLIFVTCYVNMLSCFQGVHCLMSKCLKNLCFCIYCNLWHQSLGSCICSFKVSCISCPTSYFFCFLTAAVGEHYLLTLFPRTIEESVYIAMILLL</sequence>